<proteinExistence type="predicted"/>
<protein>
    <submittedName>
        <fullName evidence="1">Uncharacterized protein</fullName>
    </submittedName>
</protein>
<evidence type="ECO:0000313" key="2">
    <source>
        <dbReference type="Proteomes" id="UP000008793"/>
    </source>
</evidence>
<dbReference type="KEGG" id="ebi:EbC_36340"/>
<sequence length="42" mass="4740">MGVTPHHRLFLGLHVYSEIILSYSVSAHFSGALADNPFNERR</sequence>
<gene>
    <name evidence="1" type="ordered locus">EbC_36340</name>
</gene>
<organism evidence="2">
    <name type="scientific">Erwinia billingiae (strain Eb661)</name>
    <dbReference type="NCBI Taxonomy" id="634500"/>
    <lineage>
        <taxon>Bacteria</taxon>
        <taxon>Pseudomonadati</taxon>
        <taxon>Pseudomonadota</taxon>
        <taxon>Gammaproteobacteria</taxon>
        <taxon>Enterobacterales</taxon>
        <taxon>Erwiniaceae</taxon>
        <taxon>Erwinia</taxon>
    </lineage>
</organism>
<accession>D8MWF8</accession>
<reference evidence="1 2" key="1">
    <citation type="journal article" date="2010" name="BMC Genomics">
        <title>Genome comparison of the epiphytic bacteria Erwinia billingiae and E. tasmaniensis with the pear pathogen E. pyrifoliae.</title>
        <authorList>
            <person name="Kube M."/>
            <person name="Migdoll A.M."/>
            <person name="Gehring I."/>
            <person name="Heitmann K."/>
            <person name="Mayer Y."/>
            <person name="Kuhl H."/>
            <person name="Knaust F."/>
            <person name="Geider K."/>
            <person name="Reinhardt R."/>
        </authorList>
    </citation>
    <scope>NUCLEOTIDE SEQUENCE [LARGE SCALE GENOMIC DNA]</scope>
    <source>
        <strain evidence="1 2">Eb661</strain>
    </source>
</reference>
<dbReference type="AlphaFoldDB" id="D8MWF8"/>
<name>D8MWF8_ERWBE</name>
<dbReference type="Proteomes" id="UP000008793">
    <property type="component" value="Chromosome"/>
</dbReference>
<evidence type="ECO:0000313" key="1">
    <source>
        <dbReference type="EMBL" id="CAX61165.1"/>
    </source>
</evidence>
<dbReference type="EMBL" id="FP236843">
    <property type="protein sequence ID" value="CAX61165.1"/>
    <property type="molecule type" value="Genomic_DNA"/>
</dbReference>
<keyword evidence="2" id="KW-1185">Reference proteome</keyword>
<dbReference type="STRING" id="634500.EbC_36340"/>
<dbReference type="HOGENOM" id="CLU_3251223_0_0_6"/>